<gene>
    <name evidence="2" type="ORF">ZHAS_00010301</name>
</gene>
<reference evidence="3" key="2">
    <citation type="submission" date="2020-05" db="UniProtKB">
        <authorList>
            <consortium name="EnsemblMetazoa"/>
        </authorList>
    </citation>
    <scope>IDENTIFICATION</scope>
</reference>
<sequence length="242" mass="25743">MDSRNSNILDSDEEDDFDQANFRATVELRDDSRVFLTGLPPLQPRPVDYDRSLDSEDVIELSSDEEAPSTSRSAADYAAGQPSTSGASATYPQQASAVYIIELSSDEEAPSTSRSAADYAAGQPSTSGVETGGPDQASAADAVTLSSDEEDPPPPSFGNGNASSPQTSNRGPMLTLDSPGNTNQATSRQSVANSGTTNTPTLATANISDREYSQFESSMSYLLAKSVFRDQDCIHHLWTRLL</sequence>
<dbReference type="VEuPathDB" id="VectorBase:ASIC010301"/>
<feature type="compositionally biased region" description="Polar residues" evidence="1">
    <location>
        <begin position="178"/>
        <end position="202"/>
    </location>
</feature>
<dbReference type="EMBL" id="KE525195">
    <property type="protein sequence ID" value="KFB42584.1"/>
    <property type="molecule type" value="Genomic_DNA"/>
</dbReference>
<proteinExistence type="predicted"/>
<feature type="region of interest" description="Disordered" evidence="1">
    <location>
        <begin position="36"/>
        <end position="91"/>
    </location>
</feature>
<feature type="compositionally biased region" description="Polar residues" evidence="1">
    <location>
        <begin position="81"/>
        <end position="91"/>
    </location>
</feature>
<feature type="compositionally biased region" description="Polar residues" evidence="1">
    <location>
        <begin position="158"/>
        <end position="170"/>
    </location>
</feature>
<keyword evidence="4" id="KW-1185">Reference proteome</keyword>
<protein>
    <submittedName>
        <fullName evidence="2 3">Uncharacterized protein</fullName>
    </submittedName>
</protein>
<feature type="region of interest" description="Disordered" evidence="1">
    <location>
        <begin position="106"/>
        <end position="202"/>
    </location>
</feature>
<reference evidence="2 4" key="1">
    <citation type="journal article" date="2014" name="BMC Genomics">
        <title>Genome sequence of Anopheles sinensis provides insight into genetics basis of mosquito competence for malaria parasites.</title>
        <authorList>
            <person name="Zhou D."/>
            <person name="Zhang D."/>
            <person name="Ding G."/>
            <person name="Shi L."/>
            <person name="Hou Q."/>
            <person name="Ye Y."/>
            <person name="Xu Y."/>
            <person name="Zhou H."/>
            <person name="Xiong C."/>
            <person name="Li S."/>
            <person name="Yu J."/>
            <person name="Hong S."/>
            <person name="Yu X."/>
            <person name="Zou P."/>
            <person name="Chen C."/>
            <person name="Chang X."/>
            <person name="Wang W."/>
            <person name="Lv Y."/>
            <person name="Sun Y."/>
            <person name="Ma L."/>
            <person name="Shen B."/>
            <person name="Zhu C."/>
        </authorList>
    </citation>
    <scope>NUCLEOTIDE SEQUENCE [LARGE SCALE GENOMIC DNA]</scope>
</reference>
<name>A0A084VX90_ANOSI</name>
<dbReference type="EMBL" id="ATLV01017867">
    <property type="status" value="NOT_ANNOTATED_CDS"/>
    <property type="molecule type" value="Genomic_DNA"/>
</dbReference>
<dbReference type="EnsemblMetazoa" id="ASIC010301-RA">
    <property type="protein sequence ID" value="ASIC010301-PA"/>
    <property type="gene ID" value="ASIC010301"/>
</dbReference>
<evidence type="ECO:0000313" key="3">
    <source>
        <dbReference type="EnsemblMetazoa" id="ASIC010301-PA"/>
    </source>
</evidence>
<evidence type="ECO:0000256" key="1">
    <source>
        <dbReference type="SAM" id="MobiDB-lite"/>
    </source>
</evidence>
<dbReference type="Proteomes" id="UP000030765">
    <property type="component" value="Unassembled WGS sequence"/>
</dbReference>
<evidence type="ECO:0000313" key="2">
    <source>
        <dbReference type="EMBL" id="KFB42584.1"/>
    </source>
</evidence>
<accession>A0A084VX90</accession>
<organism evidence="2">
    <name type="scientific">Anopheles sinensis</name>
    <name type="common">Mosquito</name>
    <dbReference type="NCBI Taxonomy" id="74873"/>
    <lineage>
        <taxon>Eukaryota</taxon>
        <taxon>Metazoa</taxon>
        <taxon>Ecdysozoa</taxon>
        <taxon>Arthropoda</taxon>
        <taxon>Hexapoda</taxon>
        <taxon>Insecta</taxon>
        <taxon>Pterygota</taxon>
        <taxon>Neoptera</taxon>
        <taxon>Endopterygota</taxon>
        <taxon>Diptera</taxon>
        <taxon>Nematocera</taxon>
        <taxon>Culicoidea</taxon>
        <taxon>Culicidae</taxon>
        <taxon>Anophelinae</taxon>
        <taxon>Anopheles</taxon>
    </lineage>
</organism>
<evidence type="ECO:0000313" key="4">
    <source>
        <dbReference type="Proteomes" id="UP000030765"/>
    </source>
</evidence>
<feature type="compositionally biased region" description="Acidic residues" evidence="1">
    <location>
        <begin position="55"/>
        <end position="67"/>
    </location>
</feature>
<dbReference type="AlphaFoldDB" id="A0A084VX90"/>